<dbReference type="OrthoDB" id="8093255at2"/>
<feature type="signal peptide" evidence="2">
    <location>
        <begin position="1"/>
        <end position="27"/>
    </location>
</feature>
<sequence>MTSPRSPLSLLLGLPALALACTTPSSATDGASSTSSTASTDASTSSPTTSLPDPTEDSPTVTESTTGCDDFVHELEVTPLTADEAVEFVSVTALNSTLALALAADGRLFRPDDGGVFRALAMPADPALKRVELVDAATWMVVGDGGVAHRSVDFGVTWSPVDLGTDAALRDIAFFNFVEGGGTSLYGIAVGDGVIVRSTDGGATWQPAALAPAATGSFHAVTGNPLVAVGAGGLAVHSVDGGVTWNPVATGTTDDLVRIAQVYDEAAIVTATGKVLQQAPGEVQFYPVEPAAPVVGIGRFDGILAALYDDGTLGGWPESSMLAAPTPVGAGARVTSRGNASGILVAGDDGLLAFVTLAPSGACKLPRGS</sequence>
<dbReference type="PROSITE" id="PS51257">
    <property type="entry name" value="PROKAR_LIPOPROTEIN"/>
    <property type="match status" value="1"/>
</dbReference>
<dbReference type="STRING" id="54.SAMN02745121_06098"/>
<dbReference type="EMBL" id="FOMX01000022">
    <property type="protein sequence ID" value="SFE91965.1"/>
    <property type="molecule type" value="Genomic_DNA"/>
</dbReference>
<dbReference type="SUPFAM" id="SSF110296">
    <property type="entry name" value="Oligoxyloglucan reducing end-specific cellobiohydrolase"/>
    <property type="match status" value="1"/>
</dbReference>
<dbReference type="RefSeq" id="WP_096332429.1">
    <property type="nucleotide sequence ID" value="NZ_FOMX01000022.1"/>
</dbReference>
<dbReference type="AlphaFoldDB" id="A0A1I2EGH4"/>
<keyword evidence="2" id="KW-0732">Signal</keyword>
<feature type="compositionally biased region" description="Low complexity" evidence="1">
    <location>
        <begin position="23"/>
        <end position="60"/>
    </location>
</feature>
<dbReference type="InterPro" id="IPR015943">
    <property type="entry name" value="WD40/YVTN_repeat-like_dom_sf"/>
</dbReference>
<evidence type="ECO:0000256" key="1">
    <source>
        <dbReference type="SAM" id="MobiDB-lite"/>
    </source>
</evidence>
<reference evidence="5" key="1">
    <citation type="submission" date="2016-10" db="EMBL/GenBank/DDBJ databases">
        <authorList>
            <person name="Varghese N."/>
            <person name="Submissions S."/>
        </authorList>
    </citation>
    <scope>NUCLEOTIDE SEQUENCE [LARGE SCALE GENOMIC DNA]</scope>
    <source>
        <strain evidence="5">ATCC 25963</strain>
    </source>
</reference>
<evidence type="ECO:0000313" key="5">
    <source>
        <dbReference type="Proteomes" id="UP000199400"/>
    </source>
</evidence>
<feature type="region of interest" description="Disordered" evidence="1">
    <location>
        <begin position="23"/>
        <end position="66"/>
    </location>
</feature>
<dbReference type="Proteomes" id="UP000199400">
    <property type="component" value="Unassembled WGS sequence"/>
</dbReference>
<proteinExistence type="predicted"/>
<name>A0A1I2EGH4_9BACT</name>
<feature type="domain" description="Photosynthesis system II assembly factor Ycf48/Hcf136-like" evidence="3">
    <location>
        <begin position="156"/>
        <end position="250"/>
    </location>
</feature>
<dbReference type="Gene3D" id="2.130.10.10">
    <property type="entry name" value="YVTN repeat-like/Quinoprotein amine dehydrogenase"/>
    <property type="match status" value="1"/>
</dbReference>
<evidence type="ECO:0000259" key="3">
    <source>
        <dbReference type="Pfam" id="PF14870"/>
    </source>
</evidence>
<feature type="chain" id="PRO_5011555106" evidence="2">
    <location>
        <begin position="28"/>
        <end position="369"/>
    </location>
</feature>
<dbReference type="CDD" id="cd15482">
    <property type="entry name" value="Sialidase_non-viral"/>
    <property type="match status" value="1"/>
</dbReference>
<protein>
    <submittedName>
        <fullName evidence="4">Photosynthesis system II assembly factor YCF48</fullName>
    </submittedName>
</protein>
<evidence type="ECO:0000256" key="2">
    <source>
        <dbReference type="SAM" id="SignalP"/>
    </source>
</evidence>
<accession>A0A1I2EGH4</accession>
<evidence type="ECO:0000313" key="4">
    <source>
        <dbReference type="EMBL" id="SFE91965.1"/>
    </source>
</evidence>
<dbReference type="InterPro" id="IPR028203">
    <property type="entry name" value="PSII_CF48-like_dom"/>
</dbReference>
<organism evidence="4 5">
    <name type="scientific">Nannocystis exedens</name>
    <dbReference type="NCBI Taxonomy" id="54"/>
    <lineage>
        <taxon>Bacteria</taxon>
        <taxon>Pseudomonadati</taxon>
        <taxon>Myxococcota</taxon>
        <taxon>Polyangia</taxon>
        <taxon>Nannocystales</taxon>
        <taxon>Nannocystaceae</taxon>
        <taxon>Nannocystis</taxon>
    </lineage>
</organism>
<dbReference type="Pfam" id="PF14870">
    <property type="entry name" value="PSII_BNR"/>
    <property type="match status" value="1"/>
</dbReference>
<gene>
    <name evidence="4" type="ORF">SAMN02745121_06098</name>
</gene>
<keyword evidence="5" id="KW-1185">Reference proteome</keyword>